<feature type="domain" description="Carboxymuconolactone decarboxylase-like" evidence="1">
    <location>
        <begin position="14"/>
        <end position="92"/>
    </location>
</feature>
<dbReference type="NCBIfam" id="TIGR00778">
    <property type="entry name" value="ahpD_dom"/>
    <property type="match status" value="1"/>
</dbReference>
<comment type="caution">
    <text evidence="2">The sequence shown here is derived from an EMBL/GenBank/DDBJ whole genome shotgun (WGS) entry which is preliminary data.</text>
</comment>
<dbReference type="SUPFAM" id="SSF69118">
    <property type="entry name" value="AhpD-like"/>
    <property type="match status" value="1"/>
</dbReference>
<dbReference type="InterPro" id="IPR003779">
    <property type="entry name" value="CMD-like"/>
</dbReference>
<dbReference type="OrthoDB" id="9801997at2"/>
<evidence type="ECO:0000313" key="3">
    <source>
        <dbReference type="Proteomes" id="UP000431744"/>
    </source>
</evidence>
<dbReference type="PANTHER" id="PTHR34846:SF10">
    <property type="entry name" value="CYTOPLASMIC PROTEIN"/>
    <property type="match status" value="1"/>
</dbReference>
<evidence type="ECO:0000313" key="2">
    <source>
        <dbReference type="EMBL" id="KAB1648886.1"/>
    </source>
</evidence>
<dbReference type="AlphaFoldDB" id="A0A6H9WJ93"/>
<dbReference type="RefSeq" id="WP_158027440.1">
    <property type="nucleotide sequence ID" value="NZ_BMHG01000001.1"/>
</dbReference>
<dbReference type="PANTHER" id="PTHR34846">
    <property type="entry name" value="4-CARBOXYMUCONOLACTONE DECARBOXYLASE FAMILY PROTEIN (AFU_ORTHOLOGUE AFUA_6G11590)"/>
    <property type="match status" value="1"/>
</dbReference>
<reference evidence="2 3" key="1">
    <citation type="submission" date="2019-09" db="EMBL/GenBank/DDBJ databases">
        <title>Phylogeny of genus Pseudoclavibacter and closely related genus.</title>
        <authorList>
            <person name="Li Y."/>
        </authorList>
    </citation>
    <scope>NUCLEOTIDE SEQUENCE [LARGE SCALE GENOMIC DNA]</scope>
    <source>
        <strain evidence="2 3">EGI 60007</strain>
    </source>
</reference>
<dbReference type="InterPro" id="IPR029032">
    <property type="entry name" value="AhpD-like"/>
</dbReference>
<dbReference type="InterPro" id="IPR004675">
    <property type="entry name" value="AhpD_core"/>
</dbReference>
<dbReference type="Proteomes" id="UP000431744">
    <property type="component" value="Unassembled WGS sequence"/>
</dbReference>
<dbReference type="Pfam" id="PF02627">
    <property type="entry name" value="CMD"/>
    <property type="match status" value="1"/>
</dbReference>
<dbReference type="Gene3D" id="1.20.1290.10">
    <property type="entry name" value="AhpD-like"/>
    <property type="match status" value="1"/>
</dbReference>
<gene>
    <name evidence="2" type="ORF">F8O04_00850</name>
</gene>
<name>A0A6H9WJ93_9MICO</name>
<sequence length="152" mass="16591">MSRINIASTNREGYRAVAALDGYVRGALDLELYELVKLRASIVNGCGFCVDMHATDARENGIPERKLAAVAAWQHAGALFDDRERAVFALTDAVTALGPDTVTDEIWNAAATHFDERQLGDLVLAIATINAWNRIAISTRLEPPVDDEQPRA</sequence>
<organism evidence="2 3">
    <name type="scientific">Pseudoclavibacter endophyticus</name>
    <dbReference type="NCBI Taxonomy" id="1778590"/>
    <lineage>
        <taxon>Bacteria</taxon>
        <taxon>Bacillati</taxon>
        <taxon>Actinomycetota</taxon>
        <taxon>Actinomycetes</taxon>
        <taxon>Micrococcales</taxon>
        <taxon>Microbacteriaceae</taxon>
        <taxon>Pseudoclavibacter</taxon>
    </lineage>
</organism>
<dbReference type="EMBL" id="WBJY01000001">
    <property type="protein sequence ID" value="KAB1648886.1"/>
    <property type="molecule type" value="Genomic_DNA"/>
</dbReference>
<evidence type="ECO:0000259" key="1">
    <source>
        <dbReference type="Pfam" id="PF02627"/>
    </source>
</evidence>
<dbReference type="GO" id="GO:0051920">
    <property type="term" value="F:peroxiredoxin activity"/>
    <property type="evidence" value="ECO:0007669"/>
    <property type="project" value="InterPro"/>
</dbReference>
<accession>A0A6H9WJ93</accession>
<proteinExistence type="predicted"/>
<keyword evidence="3" id="KW-1185">Reference proteome</keyword>
<protein>
    <submittedName>
        <fullName evidence="2">Carboxymuconolactone decarboxylase family protein</fullName>
    </submittedName>
</protein>